<keyword evidence="2" id="KW-0229">DNA integration</keyword>
<evidence type="ECO:0000313" key="8">
    <source>
        <dbReference type="EMBL" id="TYS55757.1"/>
    </source>
</evidence>
<dbReference type="GO" id="GO:0015074">
    <property type="term" value="P:DNA integration"/>
    <property type="evidence" value="ECO:0007669"/>
    <property type="project" value="UniProtKB-KW"/>
</dbReference>
<dbReference type="InterPro" id="IPR006120">
    <property type="entry name" value="Resolvase_HTH_dom"/>
</dbReference>
<dbReference type="RefSeq" id="WP_148951120.1">
    <property type="nucleotide sequence ID" value="NZ_JAZICA010000015.1"/>
</dbReference>
<keyword evidence="4" id="KW-0233">DNA recombination</keyword>
<feature type="active site" description="O-(5'-phospho-DNA)-serine intermediate" evidence="5 6">
    <location>
        <position position="11"/>
    </location>
</feature>
<dbReference type="SMART" id="SM00857">
    <property type="entry name" value="Resolvase"/>
    <property type="match status" value="1"/>
</dbReference>
<dbReference type="PANTHER" id="PTHR30461">
    <property type="entry name" value="DNA-INVERTASE FROM LAMBDOID PROPHAGE"/>
    <property type="match status" value="1"/>
</dbReference>
<dbReference type="CDD" id="cd03768">
    <property type="entry name" value="SR_ResInv"/>
    <property type="match status" value="1"/>
</dbReference>
<keyword evidence="3" id="KW-0238">DNA-binding</keyword>
<protein>
    <submittedName>
        <fullName evidence="8">Recombinase family protein</fullName>
    </submittedName>
</protein>
<gene>
    <name evidence="8" type="ORF">FZD47_25350</name>
</gene>
<evidence type="ECO:0000256" key="1">
    <source>
        <dbReference type="ARBA" id="ARBA00009913"/>
    </source>
</evidence>
<dbReference type="PROSITE" id="PS00398">
    <property type="entry name" value="RECOMBINASES_2"/>
    <property type="match status" value="1"/>
</dbReference>
<evidence type="ECO:0000256" key="6">
    <source>
        <dbReference type="PROSITE-ProRule" id="PRU10137"/>
    </source>
</evidence>
<organism evidence="8 9">
    <name type="scientific">Bacillus infantis</name>
    <dbReference type="NCBI Taxonomy" id="324767"/>
    <lineage>
        <taxon>Bacteria</taxon>
        <taxon>Bacillati</taxon>
        <taxon>Bacillota</taxon>
        <taxon>Bacilli</taxon>
        <taxon>Bacillales</taxon>
        <taxon>Bacillaceae</taxon>
        <taxon>Bacillus</taxon>
    </lineage>
</organism>
<dbReference type="InterPro" id="IPR006119">
    <property type="entry name" value="Resolv_N"/>
</dbReference>
<dbReference type="FunFam" id="3.40.50.1390:FF:000001">
    <property type="entry name" value="DNA recombinase"/>
    <property type="match status" value="1"/>
</dbReference>
<evidence type="ECO:0000256" key="4">
    <source>
        <dbReference type="ARBA" id="ARBA00023172"/>
    </source>
</evidence>
<evidence type="ECO:0000256" key="5">
    <source>
        <dbReference type="PIRSR" id="PIRSR606118-50"/>
    </source>
</evidence>
<accession>A0A5D4RWR6</accession>
<evidence type="ECO:0000256" key="3">
    <source>
        <dbReference type="ARBA" id="ARBA00023125"/>
    </source>
</evidence>
<dbReference type="InterPro" id="IPR009057">
    <property type="entry name" value="Homeodomain-like_sf"/>
</dbReference>
<sequence>MAEVFGYARVSTDDQVLDMQIDALKKYGVDRMFVEKVSGKKTDRPQLNKMLEHLRSGDTVVIYKLDRIGRNRKHLFELVDLFKEKNVNFVSLQDQIDTSTAVGNMFFGMMAVLAQFEADLISERTKAGLESARSRGKKGGRPKKSDKAIERALKMYDSKEFSIPEIIESTGVAKTTLYRYINERKEKQNE</sequence>
<comment type="caution">
    <text evidence="8">The sequence shown here is derived from an EMBL/GenBank/DDBJ whole genome shotgun (WGS) entry which is preliminary data.</text>
</comment>
<dbReference type="SUPFAM" id="SSF46689">
    <property type="entry name" value="Homeodomain-like"/>
    <property type="match status" value="1"/>
</dbReference>
<name>A0A5D4RWR6_9BACI</name>
<evidence type="ECO:0000313" key="9">
    <source>
        <dbReference type="Proteomes" id="UP000323732"/>
    </source>
</evidence>
<dbReference type="InterPro" id="IPR006118">
    <property type="entry name" value="Recombinase_CS"/>
</dbReference>
<dbReference type="Gene3D" id="1.10.10.60">
    <property type="entry name" value="Homeodomain-like"/>
    <property type="match status" value="1"/>
</dbReference>
<dbReference type="Pfam" id="PF00239">
    <property type="entry name" value="Resolvase"/>
    <property type="match status" value="1"/>
</dbReference>
<dbReference type="GO" id="GO:0003677">
    <property type="term" value="F:DNA binding"/>
    <property type="evidence" value="ECO:0007669"/>
    <property type="project" value="UniProtKB-KW"/>
</dbReference>
<feature type="domain" description="Resolvase/invertase-type recombinase catalytic" evidence="7">
    <location>
        <begin position="3"/>
        <end position="136"/>
    </location>
</feature>
<dbReference type="SUPFAM" id="SSF53041">
    <property type="entry name" value="Resolvase-like"/>
    <property type="match status" value="1"/>
</dbReference>
<dbReference type="PROSITE" id="PS51736">
    <property type="entry name" value="RECOMBINASES_3"/>
    <property type="match status" value="1"/>
</dbReference>
<dbReference type="PANTHER" id="PTHR30461:SF2">
    <property type="entry name" value="SERINE RECOMBINASE PINE-RELATED"/>
    <property type="match status" value="1"/>
</dbReference>
<dbReference type="InterPro" id="IPR036162">
    <property type="entry name" value="Resolvase-like_N_sf"/>
</dbReference>
<dbReference type="Pfam" id="PF02796">
    <property type="entry name" value="HTH_7"/>
    <property type="match status" value="1"/>
</dbReference>
<evidence type="ECO:0000256" key="2">
    <source>
        <dbReference type="ARBA" id="ARBA00022908"/>
    </source>
</evidence>
<comment type="similarity">
    <text evidence="1">Belongs to the site-specific recombinase resolvase family.</text>
</comment>
<dbReference type="Proteomes" id="UP000323732">
    <property type="component" value="Unassembled WGS sequence"/>
</dbReference>
<dbReference type="InterPro" id="IPR050639">
    <property type="entry name" value="SSR_resolvase"/>
</dbReference>
<reference evidence="8 9" key="1">
    <citation type="submission" date="2019-08" db="EMBL/GenBank/DDBJ databases">
        <title>Bacillus genomes from the desert of Cuatro Cienegas, Coahuila.</title>
        <authorList>
            <person name="Olmedo-Alvarez G."/>
        </authorList>
    </citation>
    <scope>NUCLEOTIDE SEQUENCE [LARGE SCALE GENOMIC DNA]</scope>
    <source>
        <strain evidence="8 9">CH37_1T</strain>
    </source>
</reference>
<dbReference type="GO" id="GO:0000150">
    <property type="term" value="F:DNA strand exchange activity"/>
    <property type="evidence" value="ECO:0007669"/>
    <property type="project" value="InterPro"/>
</dbReference>
<dbReference type="AlphaFoldDB" id="A0A5D4RWR6"/>
<dbReference type="Gene3D" id="3.40.50.1390">
    <property type="entry name" value="Resolvase, N-terminal catalytic domain"/>
    <property type="match status" value="1"/>
</dbReference>
<dbReference type="EMBL" id="VTES01000015">
    <property type="protein sequence ID" value="TYS55757.1"/>
    <property type="molecule type" value="Genomic_DNA"/>
</dbReference>
<proteinExistence type="inferred from homology"/>
<evidence type="ECO:0000259" key="7">
    <source>
        <dbReference type="PROSITE" id="PS51736"/>
    </source>
</evidence>
<dbReference type="PROSITE" id="PS00397">
    <property type="entry name" value="RECOMBINASES_1"/>
    <property type="match status" value="1"/>
</dbReference>